<dbReference type="EMBL" id="CP003348">
    <property type="protein sequence ID" value="AFL99620.1"/>
    <property type="molecule type" value="Genomic_DNA"/>
</dbReference>
<feature type="transmembrane region" description="Helical" evidence="1">
    <location>
        <begin position="12"/>
        <end position="35"/>
    </location>
</feature>
<feature type="transmembrane region" description="Helical" evidence="1">
    <location>
        <begin position="101"/>
        <end position="122"/>
    </location>
</feature>
<proteinExistence type="predicted"/>
<name>I4A6N6_DESDJ</name>
<organism evidence="2 3">
    <name type="scientific">Desulfitobacterium dehalogenans (strain ATCC 51507 / DSM 9161 / JW/IU-DC1)</name>
    <dbReference type="NCBI Taxonomy" id="756499"/>
    <lineage>
        <taxon>Bacteria</taxon>
        <taxon>Bacillati</taxon>
        <taxon>Bacillota</taxon>
        <taxon>Clostridia</taxon>
        <taxon>Eubacteriales</taxon>
        <taxon>Desulfitobacteriaceae</taxon>
        <taxon>Desulfitobacterium</taxon>
    </lineage>
</organism>
<keyword evidence="1" id="KW-0472">Membrane</keyword>
<keyword evidence="1" id="KW-1133">Transmembrane helix</keyword>
<dbReference type="STRING" id="756499.Desde_1191"/>
<feature type="transmembrane region" description="Helical" evidence="1">
    <location>
        <begin position="57"/>
        <end position="80"/>
    </location>
</feature>
<reference evidence="3" key="1">
    <citation type="submission" date="2012-06" db="EMBL/GenBank/DDBJ databases">
        <title>Complete sequence of Desulfitobacterium dehalogenans ATCC 51507.</title>
        <authorList>
            <person name="Lucas S."/>
            <person name="Han J."/>
            <person name="Lapidus A."/>
            <person name="Cheng J.-F."/>
            <person name="Goodwin L."/>
            <person name="Pitluck S."/>
            <person name="Peters L."/>
            <person name="Ovchinnikova G."/>
            <person name="Teshima H."/>
            <person name="Detter J.C."/>
            <person name="Han C."/>
            <person name="Tapia R."/>
            <person name="Land M."/>
            <person name="Hauser L."/>
            <person name="Kyrpides N."/>
            <person name="Ivanova N."/>
            <person name="Pagani I."/>
            <person name="Kruse T."/>
            <person name="de Vos W.M."/>
            <person name="Smidt H."/>
            <person name="Woyke T."/>
        </authorList>
    </citation>
    <scope>NUCLEOTIDE SEQUENCE [LARGE SCALE GENOMIC DNA]</scope>
    <source>
        <strain evidence="3">ATCC 51507 / DSM 9161 / JW/IU-DC1</strain>
    </source>
</reference>
<protein>
    <submittedName>
        <fullName evidence="2">Uncharacterized protein</fullName>
    </submittedName>
</protein>
<gene>
    <name evidence="2" type="ordered locus">Desde_1191</name>
</gene>
<dbReference type="Proteomes" id="UP000006053">
    <property type="component" value="Chromosome"/>
</dbReference>
<dbReference type="RefSeq" id="WP_014793112.1">
    <property type="nucleotide sequence ID" value="NC_018017.1"/>
</dbReference>
<reference evidence="2 3" key="2">
    <citation type="journal article" date="2015" name="J. Bacteriol.">
        <title>Genomic, proteomic, and biochemical analysis of the organohalide respiratory pathway in Desulfitobacterium dehalogenans.</title>
        <authorList>
            <person name="Kruse T."/>
            <person name="van de Pas B.A."/>
            <person name="Atteia A."/>
            <person name="Krab K."/>
            <person name="Hagen W.R."/>
            <person name="Goodwin L."/>
            <person name="Chain P."/>
            <person name="Boeren S."/>
            <person name="Maphosa F."/>
            <person name="Schraa G."/>
            <person name="de Vos W.M."/>
            <person name="van der Oost J."/>
            <person name="Smidt H."/>
            <person name="Stams A.J."/>
        </authorList>
    </citation>
    <scope>NUCLEOTIDE SEQUENCE [LARGE SCALE GENOMIC DNA]</scope>
    <source>
        <strain evidence="3">ATCC 51507 / DSM 9161 / JW/IU-DC1</strain>
    </source>
</reference>
<dbReference type="OrthoDB" id="1909107at2"/>
<dbReference type="HOGENOM" id="CLU_116245_0_0_9"/>
<sequence>MGDQIKRKSFSIKLLIFLQAFLGLGAIFGGTVLIIDPSGELIQMPATMLEHSPFSDFLLPGIILLTLLGILPLAVAYGLVKNQPLAVVNRLNLFSDKHWAWTYSLYIGFVLIIWIAVEAYFIQGFAVIHLGYIFWALLIQAITLLPSVQSYYTSP</sequence>
<dbReference type="KEGG" id="ddh:Desde_1191"/>
<accession>I4A6N6</accession>
<dbReference type="eggNOG" id="ENOG5032S57">
    <property type="taxonomic scope" value="Bacteria"/>
</dbReference>
<evidence type="ECO:0000313" key="3">
    <source>
        <dbReference type="Proteomes" id="UP000006053"/>
    </source>
</evidence>
<dbReference type="AlphaFoldDB" id="I4A6N6"/>
<evidence type="ECO:0000313" key="2">
    <source>
        <dbReference type="EMBL" id="AFL99620.1"/>
    </source>
</evidence>
<keyword evidence="1" id="KW-0812">Transmembrane</keyword>
<keyword evidence="3" id="KW-1185">Reference proteome</keyword>
<evidence type="ECO:0000256" key="1">
    <source>
        <dbReference type="SAM" id="Phobius"/>
    </source>
</evidence>
<feature type="transmembrane region" description="Helical" evidence="1">
    <location>
        <begin position="128"/>
        <end position="148"/>
    </location>
</feature>